<reference evidence="3" key="1">
    <citation type="submission" date="2017-02" db="UniProtKB">
        <authorList>
            <consortium name="WormBaseParasite"/>
        </authorList>
    </citation>
    <scope>IDENTIFICATION</scope>
</reference>
<dbReference type="InterPro" id="IPR013783">
    <property type="entry name" value="Ig-like_fold"/>
</dbReference>
<keyword evidence="2" id="KW-1185">Reference proteome</keyword>
<dbReference type="Gene3D" id="2.60.40.10">
    <property type="entry name" value="Immunoglobulins"/>
    <property type="match status" value="1"/>
</dbReference>
<organism evidence="2 3">
    <name type="scientific">Syphacia muris</name>
    <dbReference type="NCBI Taxonomy" id="451379"/>
    <lineage>
        <taxon>Eukaryota</taxon>
        <taxon>Metazoa</taxon>
        <taxon>Ecdysozoa</taxon>
        <taxon>Nematoda</taxon>
        <taxon>Chromadorea</taxon>
        <taxon>Rhabditida</taxon>
        <taxon>Spirurina</taxon>
        <taxon>Oxyuridomorpha</taxon>
        <taxon>Oxyuroidea</taxon>
        <taxon>Oxyuridae</taxon>
        <taxon>Syphacia</taxon>
    </lineage>
</organism>
<dbReference type="CDD" id="cd00063">
    <property type="entry name" value="FN3"/>
    <property type="match status" value="1"/>
</dbReference>
<evidence type="ECO:0000313" key="3">
    <source>
        <dbReference type="WBParaSite" id="SMUV_0001063801-mRNA-1"/>
    </source>
</evidence>
<dbReference type="AlphaFoldDB" id="A0A0N5B046"/>
<evidence type="ECO:0000313" key="2">
    <source>
        <dbReference type="Proteomes" id="UP000046393"/>
    </source>
</evidence>
<feature type="domain" description="Fibronectin type-III" evidence="1">
    <location>
        <begin position="1"/>
        <end position="81"/>
    </location>
</feature>
<dbReference type="Pfam" id="PF00041">
    <property type="entry name" value="fn3"/>
    <property type="match status" value="1"/>
</dbReference>
<protein>
    <submittedName>
        <fullName evidence="3">Fibronectin type-III domain-containing protein</fullName>
    </submittedName>
</protein>
<dbReference type="PROSITE" id="PS50853">
    <property type="entry name" value="FN3"/>
    <property type="match status" value="1"/>
</dbReference>
<dbReference type="WBParaSite" id="SMUV_0001063801-mRNA-1">
    <property type="protein sequence ID" value="SMUV_0001063801-mRNA-1"/>
    <property type="gene ID" value="SMUV_0001063801"/>
</dbReference>
<proteinExistence type="predicted"/>
<name>A0A0N5B046_9BILA</name>
<sequence>MTILWDPPPSSSRNGKIERYETWLTPGESKEAAVIKNVTDSERSITYNFKAQQSYKFKVAAATSEGLGPFSNVLNIYPDSNGKIYS</sequence>
<dbReference type="Proteomes" id="UP000046393">
    <property type="component" value="Unplaced"/>
</dbReference>
<dbReference type="InterPro" id="IPR003961">
    <property type="entry name" value="FN3_dom"/>
</dbReference>
<dbReference type="SUPFAM" id="SSF49265">
    <property type="entry name" value="Fibronectin type III"/>
    <property type="match status" value="1"/>
</dbReference>
<accession>A0A0N5B046</accession>
<dbReference type="STRING" id="451379.A0A0N5B046"/>
<evidence type="ECO:0000259" key="1">
    <source>
        <dbReference type="PROSITE" id="PS50853"/>
    </source>
</evidence>
<dbReference type="InterPro" id="IPR036116">
    <property type="entry name" value="FN3_sf"/>
</dbReference>